<feature type="compositionally biased region" description="Acidic residues" evidence="1">
    <location>
        <begin position="155"/>
        <end position="164"/>
    </location>
</feature>
<organism evidence="2 3">
    <name type="scientific">Coniophora puteana (strain RWD-64-598)</name>
    <name type="common">Brown rot fungus</name>
    <dbReference type="NCBI Taxonomy" id="741705"/>
    <lineage>
        <taxon>Eukaryota</taxon>
        <taxon>Fungi</taxon>
        <taxon>Dikarya</taxon>
        <taxon>Basidiomycota</taxon>
        <taxon>Agaricomycotina</taxon>
        <taxon>Agaricomycetes</taxon>
        <taxon>Agaricomycetidae</taxon>
        <taxon>Boletales</taxon>
        <taxon>Coniophorineae</taxon>
        <taxon>Coniophoraceae</taxon>
        <taxon>Coniophora</taxon>
    </lineage>
</organism>
<proteinExistence type="predicted"/>
<comment type="caution">
    <text evidence="2">The sequence shown here is derived from an EMBL/GenBank/DDBJ whole genome shotgun (WGS) entry which is preliminary data.</text>
</comment>
<dbReference type="GeneID" id="19204026"/>
<sequence>MRDNTAKYIINSSISDEFLPYLRDKDPETQRQLTSSEILDTLRASFEVKSTQHAIDIYREMITKRAGNKTNMQDHIGQLENMRDQYASASGGQIIDEKNFQQIILATLPRSWDAWASGFYGASDGTGQKISRSTTDLTSAIWKEWIRRGKKVISDDEDSDDEEERPAKKKRTQNGKSKKERPYCSHCKVNSHWYNTCTAKNALLCKYCNHPHKGKCFAKYGYPDDWAGRKISLKGKEKETSAGNSGKKRKREEAHTSEDIQIAEDYEVNTTSVPTSDDDVEMAESSQYTTCFYYWIIKP</sequence>
<feature type="compositionally biased region" description="Basic residues" evidence="1">
    <location>
        <begin position="167"/>
        <end position="179"/>
    </location>
</feature>
<name>A0A5M3M9Y3_CONPW</name>
<feature type="region of interest" description="Disordered" evidence="1">
    <location>
        <begin position="153"/>
        <end position="182"/>
    </location>
</feature>
<dbReference type="EMBL" id="JH711588">
    <property type="protein sequence ID" value="EIW75600.1"/>
    <property type="molecule type" value="Genomic_DNA"/>
</dbReference>
<evidence type="ECO:0000313" key="3">
    <source>
        <dbReference type="Proteomes" id="UP000053558"/>
    </source>
</evidence>
<dbReference type="Proteomes" id="UP000053558">
    <property type="component" value="Unassembled WGS sequence"/>
</dbReference>
<evidence type="ECO:0000256" key="1">
    <source>
        <dbReference type="SAM" id="MobiDB-lite"/>
    </source>
</evidence>
<reference evidence="3" key="1">
    <citation type="journal article" date="2012" name="Science">
        <title>The Paleozoic origin of enzymatic lignin decomposition reconstructed from 31 fungal genomes.</title>
        <authorList>
            <person name="Floudas D."/>
            <person name="Binder M."/>
            <person name="Riley R."/>
            <person name="Barry K."/>
            <person name="Blanchette R.A."/>
            <person name="Henrissat B."/>
            <person name="Martinez A.T."/>
            <person name="Otillar R."/>
            <person name="Spatafora J.W."/>
            <person name="Yadav J.S."/>
            <person name="Aerts A."/>
            <person name="Benoit I."/>
            <person name="Boyd A."/>
            <person name="Carlson A."/>
            <person name="Copeland A."/>
            <person name="Coutinho P.M."/>
            <person name="de Vries R.P."/>
            <person name="Ferreira P."/>
            <person name="Findley K."/>
            <person name="Foster B."/>
            <person name="Gaskell J."/>
            <person name="Glotzer D."/>
            <person name="Gorecki P."/>
            <person name="Heitman J."/>
            <person name="Hesse C."/>
            <person name="Hori C."/>
            <person name="Igarashi K."/>
            <person name="Jurgens J.A."/>
            <person name="Kallen N."/>
            <person name="Kersten P."/>
            <person name="Kohler A."/>
            <person name="Kuees U."/>
            <person name="Kumar T.K.A."/>
            <person name="Kuo A."/>
            <person name="LaButti K."/>
            <person name="Larrondo L.F."/>
            <person name="Lindquist E."/>
            <person name="Ling A."/>
            <person name="Lombard V."/>
            <person name="Lucas S."/>
            <person name="Lundell T."/>
            <person name="Martin R."/>
            <person name="McLaughlin D.J."/>
            <person name="Morgenstern I."/>
            <person name="Morin E."/>
            <person name="Murat C."/>
            <person name="Nagy L.G."/>
            <person name="Nolan M."/>
            <person name="Ohm R.A."/>
            <person name="Patyshakuliyeva A."/>
            <person name="Rokas A."/>
            <person name="Ruiz-Duenas F.J."/>
            <person name="Sabat G."/>
            <person name="Salamov A."/>
            <person name="Samejima M."/>
            <person name="Schmutz J."/>
            <person name="Slot J.C."/>
            <person name="St John F."/>
            <person name="Stenlid J."/>
            <person name="Sun H."/>
            <person name="Sun S."/>
            <person name="Syed K."/>
            <person name="Tsang A."/>
            <person name="Wiebenga A."/>
            <person name="Young D."/>
            <person name="Pisabarro A."/>
            <person name="Eastwood D.C."/>
            <person name="Martin F."/>
            <person name="Cullen D."/>
            <person name="Grigoriev I.V."/>
            <person name="Hibbett D.S."/>
        </authorList>
    </citation>
    <scope>NUCLEOTIDE SEQUENCE [LARGE SCALE GENOMIC DNA]</scope>
    <source>
        <strain evidence="3">RWD-64-598 SS2</strain>
    </source>
</reference>
<accession>A0A5M3M9Y3</accession>
<keyword evidence="3" id="KW-1185">Reference proteome</keyword>
<gene>
    <name evidence="2" type="ORF">CONPUDRAFT_159051</name>
</gene>
<evidence type="ECO:0000313" key="2">
    <source>
        <dbReference type="EMBL" id="EIW75600.1"/>
    </source>
</evidence>
<dbReference type="RefSeq" id="XP_007774303.1">
    <property type="nucleotide sequence ID" value="XM_007776113.1"/>
</dbReference>
<dbReference type="AlphaFoldDB" id="A0A5M3M9Y3"/>
<protein>
    <submittedName>
        <fullName evidence="2">Uncharacterized protein</fullName>
    </submittedName>
</protein>
<feature type="region of interest" description="Disordered" evidence="1">
    <location>
        <begin position="233"/>
        <end position="281"/>
    </location>
</feature>
<dbReference type="KEGG" id="cput:CONPUDRAFT_159051"/>